<proteinExistence type="predicted"/>
<dbReference type="VEuPathDB" id="FungiDB:BO72DRAFT_230587"/>
<reference evidence="1 2" key="1">
    <citation type="submission" date="2018-02" db="EMBL/GenBank/DDBJ databases">
        <title>The genomes of Aspergillus section Nigri reveals drivers in fungal speciation.</title>
        <authorList>
            <consortium name="DOE Joint Genome Institute"/>
            <person name="Vesth T.C."/>
            <person name="Nybo J."/>
            <person name="Theobald S."/>
            <person name="Brandl J."/>
            <person name="Frisvad J.C."/>
            <person name="Nielsen K.F."/>
            <person name="Lyhne E.K."/>
            <person name="Kogle M.E."/>
            <person name="Kuo A."/>
            <person name="Riley R."/>
            <person name="Clum A."/>
            <person name="Nolan M."/>
            <person name="Lipzen A."/>
            <person name="Salamov A."/>
            <person name="Henrissat B."/>
            <person name="Wiebenga A."/>
            <person name="De vries R.P."/>
            <person name="Grigoriev I.V."/>
            <person name="Mortensen U.H."/>
            <person name="Andersen M.R."/>
            <person name="Baker S.E."/>
        </authorList>
    </citation>
    <scope>NUCLEOTIDE SEQUENCE [LARGE SCALE GENOMIC DNA]</scope>
    <source>
        <strain evidence="1 2">CBS 313.89</strain>
    </source>
</reference>
<accession>A0A8G1VVZ4</accession>
<evidence type="ECO:0000313" key="1">
    <source>
        <dbReference type="EMBL" id="RAK73681.1"/>
    </source>
</evidence>
<dbReference type="EMBL" id="KZ824677">
    <property type="protein sequence ID" value="RAK73681.1"/>
    <property type="molecule type" value="Genomic_DNA"/>
</dbReference>
<gene>
    <name evidence="1" type="ORF">BO72DRAFT_230587</name>
</gene>
<sequence>MICRMSQDWEIGTPIKLVGQAAELLESELYATQYRRVKPWPYYNPCSLIHTYHRFTSREINCYFFLVPSIDMHLNCDPFRLHTQSPRVAVSQAGCLYPELFSRNGARIT</sequence>
<dbReference type="OrthoDB" id="3259529at2759"/>
<organism evidence="1 2">
    <name type="scientific">Aspergillus fijiensis CBS 313.89</name>
    <dbReference type="NCBI Taxonomy" id="1448319"/>
    <lineage>
        <taxon>Eukaryota</taxon>
        <taxon>Fungi</taxon>
        <taxon>Dikarya</taxon>
        <taxon>Ascomycota</taxon>
        <taxon>Pezizomycotina</taxon>
        <taxon>Eurotiomycetes</taxon>
        <taxon>Eurotiomycetidae</taxon>
        <taxon>Eurotiales</taxon>
        <taxon>Aspergillaceae</taxon>
        <taxon>Aspergillus</taxon>
    </lineage>
</organism>
<dbReference type="AlphaFoldDB" id="A0A8G1VVZ4"/>
<keyword evidence="2" id="KW-1185">Reference proteome</keyword>
<evidence type="ECO:0000313" key="2">
    <source>
        <dbReference type="Proteomes" id="UP000249789"/>
    </source>
</evidence>
<name>A0A8G1VVZ4_9EURO</name>
<dbReference type="GeneID" id="63857178"/>
<protein>
    <submittedName>
        <fullName evidence="1">Uncharacterized protein</fullName>
    </submittedName>
</protein>
<dbReference type="Proteomes" id="UP000249789">
    <property type="component" value="Unassembled WGS sequence"/>
</dbReference>
<dbReference type="RefSeq" id="XP_040797691.1">
    <property type="nucleotide sequence ID" value="XM_040939845.1"/>
</dbReference>